<protein>
    <submittedName>
        <fullName evidence="1">Uncharacterized protein</fullName>
    </submittedName>
</protein>
<dbReference type="AlphaFoldDB" id="A0A9N7P4J3"/>
<accession>A0A9N7P4J3</accession>
<gene>
    <name evidence="1" type="ORF">SHERM_08440</name>
</gene>
<proteinExistence type="predicted"/>
<dbReference type="EMBL" id="CACSLK010034598">
    <property type="protein sequence ID" value="CAA0842578.1"/>
    <property type="molecule type" value="Genomic_DNA"/>
</dbReference>
<keyword evidence="2" id="KW-1185">Reference proteome</keyword>
<dbReference type="Proteomes" id="UP001153555">
    <property type="component" value="Unassembled WGS sequence"/>
</dbReference>
<organism evidence="1 2">
    <name type="scientific">Striga hermonthica</name>
    <name type="common">Purple witchweed</name>
    <name type="synonym">Buchnera hermonthica</name>
    <dbReference type="NCBI Taxonomy" id="68872"/>
    <lineage>
        <taxon>Eukaryota</taxon>
        <taxon>Viridiplantae</taxon>
        <taxon>Streptophyta</taxon>
        <taxon>Embryophyta</taxon>
        <taxon>Tracheophyta</taxon>
        <taxon>Spermatophyta</taxon>
        <taxon>Magnoliopsida</taxon>
        <taxon>eudicotyledons</taxon>
        <taxon>Gunneridae</taxon>
        <taxon>Pentapetalae</taxon>
        <taxon>asterids</taxon>
        <taxon>lamiids</taxon>
        <taxon>Lamiales</taxon>
        <taxon>Orobanchaceae</taxon>
        <taxon>Buchnereae</taxon>
        <taxon>Striga</taxon>
    </lineage>
</organism>
<evidence type="ECO:0000313" key="2">
    <source>
        <dbReference type="Proteomes" id="UP001153555"/>
    </source>
</evidence>
<feature type="non-terminal residue" evidence="1">
    <location>
        <position position="1"/>
    </location>
</feature>
<feature type="non-terminal residue" evidence="1">
    <location>
        <position position="98"/>
    </location>
</feature>
<dbReference type="OrthoDB" id="1751405at2759"/>
<comment type="caution">
    <text evidence="1">The sequence shown here is derived from an EMBL/GenBank/DDBJ whole genome shotgun (WGS) entry which is preliminary data.</text>
</comment>
<name>A0A9N7P4J3_STRHE</name>
<evidence type="ECO:0000313" key="1">
    <source>
        <dbReference type="EMBL" id="CAA0842578.1"/>
    </source>
</evidence>
<sequence length="98" mass="11280">NFTYYLFVGCQHHASHQEVQYPNNAKTHLKQQQRGQELKVDTGIWTSVRQERATGAVGNLRRNYQIKESLNRKENKVVLDSDEETDEGFSCLLIGKGE</sequence>
<reference evidence="1" key="1">
    <citation type="submission" date="2019-12" db="EMBL/GenBank/DDBJ databases">
        <authorList>
            <person name="Scholes J."/>
        </authorList>
    </citation>
    <scope>NUCLEOTIDE SEQUENCE</scope>
</reference>